<dbReference type="RefSeq" id="WP_400188880.1">
    <property type="nucleotide sequence ID" value="NZ_JBGORX010000013.1"/>
</dbReference>
<protein>
    <submittedName>
        <fullName evidence="2">Uncharacterized protein</fullName>
    </submittedName>
</protein>
<evidence type="ECO:0000256" key="1">
    <source>
        <dbReference type="SAM" id="MobiDB-lite"/>
    </source>
</evidence>
<organism evidence="2 3">
    <name type="scientific">Legionella lytica</name>
    <dbReference type="NCBI Taxonomy" id="96232"/>
    <lineage>
        <taxon>Bacteria</taxon>
        <taxon>Pseudomonadati</taxon>
        <taxon>Pseudomonadota</taxon>
        <taxon>Gammaproteobacteria</taxon>
        <taxon>Legionellales</taxon>
        <taxon>Legionellaceae</taxon>
        <taxon>Legionella</taxon>
    </lineage>
</organism>
<accession>A0ABW8DBJ4</accession>
<evidence type="ECO:0000313" key="2">
    <source>
        <dbReference type="EMBL" id="MFJ1270093.1"/>
    </source>
</evidence>
<feature type="non-terminal residue" evidence="2">
    <location>
        <position position="1"/>
    </location>
</feature>
<sequence length="232" mass="25293">SIRDTNAAADGESIRDTNAAADGESIRDTNAAADGESIRDTNAAADGESIRDTNAAAEGESIRESSVATGGESIRGTISSHELGTFEDGTPTKADKKESRWGISDDISSSQSLKNKVRKDDKFLLPKKYKQTNKDTNKYACLIGNAKKIVDEIAYICLINSALETHFIEKHLFSKNTGVTVGAIKTTVCRLKDKGVLINYEASKGRHSAWRFTLNKDVFEQYLKCHRGDSLL</sequence>
<keyword evidence="3" id="KW-1185">Reference proteome</keyword>
<gene>
    <name evidence="2" type="ORF">ACD661_16160</name>
</gene>
<reference evidence="2 3" key="1">
    <citation type="submission" date="2024-08" db="EMBL/GenBank/DDBJ databases">
        <title>Draft Genome Sequence of Legionella lytica strain DSB2004, Isolated From a Fire Sprinkler System.</title>
        <authorList>
            <person name="Everhart A.D."/>
            <person name="Kidane D.T."/>
            <person name="Farone A.L."/>
            <person name="Farone M.B."/>
        </authorList>
    </citation>
    <scope>NUCLEOTIDE SEQUENCE [LARGE SCALE GENOMIC DNA]</scope>
    <source>
        <strain evidence="2 3">DSB2004</strain>
    </source>
</reference>
<proteinExistence type="predicted"/>
<feature type="region of interest" description="Disordered" evidence="1">
    <location>
        <begin position="1"/>
        <end position="101"/>
    </location>
</feature>
<comment type="caution">
    <text evidence="2">The sequence shown here is derived from an EMBL/GenBank/DDBJ whole genome shotgun (WGS) entry which is preliminary data.</text>
</comment>
<name>A0ABW8DBJ4_9GAMM</name>
<dbReference type="EMBL" id="JBGORX010000013">
    <property type="protein sequence ID" value="MFJ1270093.1"/>
    <property type="molecule type" value="Genomic_DNA"/>
</dbReference>
<evidence type="ECO:0000313" key="3">
    <source>
        <dbReference type="Proteomes" id="UP001615550"/>
    </source>
</evidence>
<dbReference type="Proteomes" id="UP001615550">
    <property type="component" value="Unassembled WGS sequence"/>
</dbReference>